<evidence type="ECO:0000256" key="7">
    <source>
        <dbReference type="SAM" id="Phobius"/>
    </source>
</evidence>
<evidence type="ECO:0000313" key="9">
    <source>
        <dbReference type="EMBL" id="WXB19113.1"/>
    </source>
</evidence>
<dbReference type="Gene3D" id="3.30.200.20">
    <property type="entry name" value="Phosphorylase Kinase, domain 1"/>
    <property type="match status" value="1"/>
</dbReference>
<feature type="transmembrane region" description="Helical" evidence="7">
    <location>
        <begin position="404"/>
        <end position="423"/>
    </location>
</feature>
<protein>
    <submittedName>
        <fullName evidence="9">Serine/threonine protein kinase</fullName>
    </submittedName>
</protein>
<feature type="compositionally biased region" description="Low complexity" evidence="6">
    <location>
        <begin position="433"/>
        <end position="480"/>
    </location>
</feature>
<keyword evidence="7" id="KW-0472">Membrane</keyword>
<evidence type="ECO:0000256" key="3">
    <source>
        <dbReference type="ARBA" id="ARBA00022777"/>
    </source>
</evidence>
<feature type="compositionally biased region" description="Low complexity" evidence="6">
    <location>
        <begin position="530"/>
        <end position="544"/>
    </location>
</feature>
<keyword evidence="10" id="KW-1185">Reference proteome</keyword>
<dbReference type="Proteomes" id="UP001370348">
    <property type="component" value="Chromosome"/>
</dbReference>
<dbReference type="PROSITE" id="PS50011">
    <property type="entry name" value="PROTEIN_KINASE_DOM"/>
    <property type="match status" value="1"/>
</dbReference>
<dbReference type="RefSeq" id="WP_394828736.1">
    <property type="nucleotide sequence ID" value="NZ_CP089984.1"/>
</dbReference>
<gene>
    <name evidence="9" type="ORF">LZC94_17970</name>
</gene>
<feature type="binding site" evidence="5">
    <location>
        <position position="107"/>
    </location>
    <ligand>
        <name>ATP</name>
        <dbReference type="ChEBI" id="CHEBI:30616"/>
    </ligand>
</feature>
<evidence type="ECO:0000256" key="1">
    <source>
        <dbReference type="ARBA" id="ARBA00022679"/>
    </source>
</evidence>
<dbReference type="Pfam" id="PF00069">
    <property type="entry name" value="Pkinase"/>
    <property type="match status" value="1"/>
</dbReference>
<dbReference type="SMART" id="SM00220">
    <property type="entry name" value="S_TKc"/>
    <property type="match status" value="1"/>
</dbReference>
<keyword evidence="4 5" id="KW-0067">ATP-binding</keyword>
<dbReference type="PANTHER" id="PTHR43289:SF34">
    <property type="entry name" value="SERINE_THREONINE-PROTEIN KINASE YBDM-RELATED"/>
    <property type="match status" value="1"/>
</dbReference>
<evidence type="ECO:0000256" key="6">
    <source>
        <dbReference type="SAM" id="MobiDB-lite"/>
    </source>
</evidence>
<feature type="domain" description="Protein kinase" evidence="8">
    <location>
        <begin position="78"/>
        <end position="351"/>
    </location>
</feature>
<feature type="region of interest" description="Disordered" evidence="6">
    <location>
        <begin position="427"/>
        <end position="550"/>
    </location>
</feature>
<dbReference type="PROSITE" id="PS00107">
    <property type="entry name" value="PROTEIN_KINASE_ATP"/>
    <property type="match status" value="1"/>
</dbReference>
<keyword evidence="2 5" id="KW-0547">Nucleotide-binding</keyword>
<evidence type="ECO:0000256" key="2">
    <source>
        <dbReference type="ARBA" id="ARBA00022741"/>
    </source>
</evidence>
<evidence type="ECO:0000259" key="8">
    <source>
        <dbReference type="PROSITE" id="PS50011"/>
    </source>
</evidence>
<dbReference type="InterPro" id="IPR000719">
    <property type="entry name" value="Prot_kinase_dom"/>
</dbReference>
<organism evidence="9 10">
    <name type="scientific">Pendulispora albinea</name>
    <dbReference type="NCBI Taxonomy" id="2741071"/>
    <lineage>
        <taxon>Bacteria</taxon>
        <taxon>Pseudomonadati</taxon>
        <taxon>Myxococcota</taxon>
        <taxon>Myxococcia</taxon>
        <taxon>Myxococcales</taxon>
        <taxon>Sorangiineae</taxon>
        <taxon>Pendulisporaceae</taxon>
        <taxon>Pendulispora</taxon>
    </lineage>
</organism>
<evidence type="ECO:0000256" key="4">
    <source>
        <dbReference type="ARBA" id="ARBA00022840"/>
    </source>
</evidence>
<dbReference type="InterPro" id="IPR011009">
    <property type="entry name" value="Kinase-like_dom_sf"/>
</dbReference>
<dbReference type="PROSITE" id="PS00108">
    <property type="entry name" value="PROTEIN_KINASE_ST"/>
    <property type="match status" value="1"/>
</dbReference>
<dbReference type="InterPro" id="IPR017441">
    <property type="entry name" value="Protein_kinase_ATP_BS"/>
</dbReference>
<keyword evidence="7" id="KW-0812">Transmembrane</keyword>
<keyword evidence="3 9" id="KW-0418">Kinase</keyword>
<evidence type="ECO:0000313" key="10">
    <source>
        <dbReference type="Proteomes" id="UP001370348"/>
    </source>
</evidence>
<proteinExistence type="predicted"/>
<reference evidence="9 10" key="1">
    <citation type="submission" date="2021-12" db="EMBL/GenBank/DDBJ databases">
        <title>Discovery of the Pendulisporaceae a myxobacterial family with distinct sporulation behavior and unique specialized metabolism.</title>
        <authorList>
            <person name="Garcia R."/>
            <person name="Popoff A."/>
            <person name="Bader C.D."/>
            <person name="Loehr J."/>
            <person name="Walesch S."/>
            <person name="Walt C."/>
            <person name="Boldt J."/>
            <person name="Bunk B."/>
            <person name="Haeckl F.J.F.P.J."/>
            <person name="Gunesch A.P."/>
            <person name="Birkelbach J."/>
            <person name="Nuebel U."/>
            <person name="Pietschmann T."/>
            <person name="Bach T."/>
            <person name="Mueller R."/>
        </authorList>
    </citation>
    <scope>NUCLEOTIDE SEQUENCE [LARGE SCALE GENOMIC DNA]</scope>
    <source>
        <strain evidence="9 10">MSr11954</strain>
    </source>
</reference>
<sequence length="550" mass="58117">MSSSSRKPRQPDDRPSAATSLRSVTGYLCPLCRITFPENATDVIPSHCPQDRTPLIAARTWLESQNDPMVGRTLDGRFTMLARLGAGSMGTVYRARQHGMERDVAIKILRSDRAVDEASKARFLREARANSALVSPHTVTVFDFGQASSGELFLAMELLEGESLGQRLTRVKRLPVVFALDTAKQALRSLAEAHAKGIVHRDLKPDNLFYAKVMQGHADEEIVKVVDFGIAKMLGEGMGPINAIETQAGTVFGTPRYMSPEQAQAKPLDARSDLYSLGVLLYHMLTGRPPFTDDDAIIVMARHIKTAPRPLREVAPEANIPVEVEAAVMRVLAKNPAERPPTADAMANELLRALEMMPAAGTSGVQHVSLASISVPTVSPPTDDSLELAGVSSSRARTIGRGRIIGALVAVLTLAILGIVMFVRARSAQRSDTTASGTPDPSASSASSSPPAPSAMPSAAAAPSSASSTSGSATNAPSSPHADKESAPASAEDEAGQRRVATPIPTTPMVPQGPARTAAERRPPRPGTVPATAKSAAQAPSASPRYGVFD</sequence>
<evidence type="ECO:0000256" key="5">
    <source>
        <dbReference type="PROSITE-ProRule" id="PRU10141"/>
    </source>
</evidence>
<dbReference type="PANTHER" id="PTHR43289">
    <property type="entry name" value="MITOGEN-ACTIVATED PROTEIN KINASE KINASE KINASE 20-RELATED"/>
    <property type="match status" value="1"/>
</dbReference>
<keyword evidence="7" id="KW-1133">Transmembrane helix</keyword>
<accession>A0ABZ2M9C0</accession>
<keyword evidence="9" id="KW-0723">Serine/threonine-protein kinase</keyword>
<keyword evidence="1" id="KW-0808">Transferase</keyword>
<dbReference type="Gene3D" id="1.10.510.10">
    <property type="entry name" value="Transferase(Phosphotransferase) domain 1"/>
    <property type="match status" value="1"/>
</dbReference>
<dbReference type="EMBL" id="CP089984">
    <property type="protein sequence ID" value="WXB19113.1"/>
    <property type="molecule type" value="Genomic_DNA"/>
</dbReference>
<dbReference type="CDD" id="cd14014">
    <property type="entry name" value="STKc_PknB_like"/>
    <property type="match status" value="1"/>
</dbReference>
<dbReference type="InterPro" id="IPR008271">
    <property type="entry name" value="Ser/Thr_kinase_AS"/>
</dbReference>
<dbReference type="GO" id="GO:0004674">
    <property type="term" value="F:protein serine/threonine kinase activity"/>
    <property type="evidence" value="ECO:0007669"/>
    <property type="project" value="UniProtKB-KW"/>
</dbReference>
<name>A0ABZ2M9C0_9BACT</name>
<dbReference type="SUPFAM" id="SSF56112">
    <property type="entry name" value="Protein kinase-like (PK-like)"/>
    <property type="match status" value="1"/>
</dbReference>